<dbReference type="PANTHER" id="PTHR33112:SF10">
    <property type="entry name" value="TOL"/>
    <property type="match status" value="1"/>
</dbReference>
<dbReference type="EMBL" id="NKCK01000579">
    <property type="protein sequence ID" value="RSL79790.1"/>
    <property type="molecule type" value="Genomic_DNA"/>
</dbReference>
<dbReference type="Pfam" id="PF00069">
    <property type="entry name" value="Pkinase"/>
    <property type="match status" value="1"/>
</dbReference>
<dbReference type="InterPro" id="IPR008271">
    <property type="entry name" value="Ser/Thr_kinase_AS"/>
</dbReference>
<dbReference type="Gene3D" id="1.10.510.10">
    <property type="entry name" value="Transferase(Phosphotransferase) domain 1"/>
    <property type="match status" value="1"/>
</dbReference>
<dbReference type="SMART" id="SM00220">
    <property type="entry name" value="S_TKc"/>
    <property type="match status" value="1"/>
</dbReference>
<evidence type="ECO:0000259" key="1">
    <source>
        <dbReference type="PROSITE" id="PS50011"/>
    </source>
</evidence>
<sequence length="454" mass="51194">MDFPSPRFAPDRIKNVEGCIEVAVKQLTIQGSAVTDVDKFYTKETDTLDKMRELDNAHLIKAVAAYRKGPDRCFVFPWAQGGSLRDLWRSYQAILDEDLVSWAINQMVGLCDGLRLLHNKQIRHGDLKPDNILCFMSGNNSPHQRTLVLADVGLAKVEECESNLHFILTEVANTTQPRTSLLHDQWLNVTDNGTARTLISRLDWPTSRVCDPCAALDFQLPTLDLRRSIEELSNGSDKCSLCHFLFRCLTKAKAKPDKSLRLLRDDASRTLRVPGSTSPVISIYFDPASKDNTPSYAQLGLPILSECTSEQQFKVLNEWINLCDTTHNCNSAQEHDRHMEGMPTRVIDVGTVDSPSLQLVETGDSIRGKYLALSHCWGKLEEDQKFVTSASNFDNRKEEIPFDKMPRTFQDAVRTNRALGIAYLWIDSLCIIQGDEADWEAESAKMEEVFSSAY</sequence>
<protein>
    <recommendedName>
        <fullName evidence="1">Protein kinase domain-containing protein</fullName>
    </recommendedName>
</protein>
<keyword evidence="3" id="KW-1185">Reference proteome</keyword>
<organism evidence="2 3">
    <name type="scientific">Fusarium oligoseptatum</name>
    <dbReference type="NCBI Taxonomy" id="2604345"/>
    <lineage>
        <taxon>Eukaryota</taxon>
        <taxon>Fungi</taxon>
        <taxon>Dikarya</taxon>
        <taxon>Ascomycota</taxon>
        <taxon>Pezizomycotina</taxon>
        <taxon>Sordariomycetes</taxon>
        <taxon>Hypocreomycetidae</taxon>
        <taxon>Hypocreales</taxon>
        <taxon>Nectriaceae</taxon>
        <taxon>Fusarium</taxon>
        <taxon>Fusarium solani species complex</taxon>
    </lineage>
</organism>
<dbReference type="InterPro" id="IPR010730">
    <property type="entry name" value="HET"/>
</dbReference>
<comment type="caution">
    <text evidence="2">The sequence shown here is derived from an EMBL/GenBank/DDBJ whole genome shotgun (WGS) entry which is preliminary data.</text>
</comment>
<accession>A0A428RQV4</accession>
<reference evidence="2 3" key="1">
    <citation type="submission" date="2017-06" db="EMBL/GenBank/DDBJ databases">
        <title>Comparative genomic analysis of Ambrosia Fusariam Clade fungi.</title>
        <authorList>
            <person name="Stajich J.E."/>
            <person name="Carrillo J."/>
            <person name="Kijimoto T."/>
            <person name="Eskalen A."/>
            <person name="O'Donnell K."/>
            <person name="Kasson M."/>
        </authorList>
    </citation>
    <scope>NUCLEOTIDE SEQUENCE [LARGE SCALE GENOMIC DNA]</scope>
    <source>
        <strain evidence="2 3">NRRL62579</strain>
    </source>
</reference>
<dbReference type="InterPro" id="IPR000719">
    <property type="entry name" value="Prot_kinase_dom"/>
</dbReference>
<gene>
    <name evidence="2" type="ORF">CEP52_017481</name>
</gene>
<dbReference type="STRING" id="1325735.A0A428RQV4"/>
<proteinExistence type="predicted"/>
<dbReference type="PANTHER" id="PTHR33112">
    <property type="entry name" value="DOMAIN PROTEIN, PUTATIVE-RELATED"/>
    <property type="match status" value="1"/>
</dbReference>
<evidence type="ECO:0000313" key="2">
    <source>
        <dbReference type="EMBL" id="RSL79790.1"/>
    </source>
</evidence>
<evidence type="ECO:0000313" key="3">
    <source>
        <dbReference type="Proteomes" id="UP000287144"/>
    </source>
</evidence>
<dbReference type="InterPro" id="IPR011009">
    <property type="entry name" value="Kinase-like_dom_sf"/>
</dbReference>
<name>A0A428RQV4_9HYPO</name>
<dbReference type="Proteomes" id="UP000287144">
    <property type="component" value="Unassembled WGS sequence"/>
</dbReference>
<dbReference type="CDD" id="cd00180">
    <property type="entry name" value="PKc"/>
    <property type="match status" value="1"/>
</dbReference>
<dbReference type="Pfam" id="PF06985">
    <property type="entry name" value="HET"/>
    <property type="match status" value="1"/>
</dbReference>
<dbReference type="AlphaFoldDB" id="A0A428RQV4"/>
<dbReference type="PROSITE" id="PS50011">
    <property type="entry name" value="PROTEIN_KINASE_DOM"/>
    <property type="match status" value="1"/>
</dbReference>
<feature type="domain" description="Protein kinase" evidence="1">
    <location>
        <begin position="1"/>
        <end position="371"/>
    </location>
</feature>
<dbReference type="GO" id="GO:0005524">
    <property type="term" value="F:ATP binding"/>
    <property type="evidence" value="ECO:0007669"/>
    <property type="project" value="InterPro"/>
</dbReference>
<dbReference type="GO" id="GO:0004672">
    <property type="term" value="F:protein kinase activity"/>
    <property type="evidence" value="ECO:0007669"/>
    <property type="project" value="InterPro"/>
</dbReference>
<dbReference type="PROSITE" id="PS00108">
    <property type="entry name" value="PROTEIN_KINASE_ST"/>
    <property type="match status" value="1"/>
</dbReference>
<dbReference type="SUPFAM" id="SSF56112">
    <property type="entry name" value="Protein kinase-like (PK-like)"/>
    <property type="match status" value="1"/>
</dbReference>